<proteinExistence type="predicted"/>
<comment type="caution">
    <text evidence="3">The sequence shown here is derived from an EMBL/GenBank/DDBJ whole genome shotgun (WGS) entry which is preliminary data.</text>
</comment>
<feature type="domain" description="Transposon Tn7 transposition protein TnsD C-terminal" evidence="2">
    <location>
        <begin position="221"/>
        <end position="527"/>
    </location>
</feature>
<dbReference type="EMBL" id="VTEV01000017">
    <property type="protein sequence ID" value="TYS59356.1"/>
    <property type="molecule type" value="Genomic_DNA"/>
</dbReference>
<dbReference type="Pfam" id="PF06527">
    <property type="entry name" value="TniQ"/>
    <property type="match status" value="1"/>
</dbReference>
<evidence type="ECO:0000313" key="4">
    <source>
        <dbReference type="Proteomes" id="UP000322524"/>
    </source>
</evidence>
<dbReference type="OrthoDB" id="470139at2"/>
<reference evidence="3 4" key="1">
    <citation type="submission" date="2019-08" db="EMBL/GenBank/DDBJ databases">
        <title>Bacillus genomes from the desert of Cuatro Cienegas, Coahuila.</title>
        <authorList>
            <person name="Olmedo-Alvarez G."/>
        </authorList>
    </citation>
    <scope>NUCLEOTIDE SEQUENCE [LARGE SCALE GENOMIC DNA]</scope>
    <source>
        <strain evidence="3 4">CH28_1T</strain>
    </source>
</reference>
<dbReference type="Pfam" id="PF15978">
    <property type="entry name" value="TnsD"/>
    <property type="match status" value="1"/>
</dbReference>
<accession>A0A5D4SCF7</accession>
<name>A0A5D4SCF7_9BACI</name>
<dbReference type="AlphaFoldDB" id="A0A5D4SCF7"/>
<dbReference type="InterPro" id="IPR032750">
    <property type="entry name" value="TnsD_C"/>
</dbReference>
<gene>
    <name evidence="3" type="ORF">FZC76_22370</name>
</gene>
<evidence type="ECO:0000259" key="1">
    <source>
        <dbReference type="Pfam" id="PF06527"/>
    </source>
</evidence>
<dbReference type="Proteomes" id="UP000322524">
    <property type="component" value="Unassembled WGS sequence"/>
</dbReference>
<protein>
    <recommendedName>
        <fullName evidence="5">Transposon Tn7 transposition protein TnsD C-termianl domain-containing protein</fullName>
    </recommendedName>
</protein>
<evidence type="ECO:0000259" key="2">
    <source>
        <dbReference type="Pfam" id="PF15978"/>
    </source>
</evidence>
<evidence type="ECO:0000313" key="3">
    <source>
        <dbReference type="EMBL" id="TYS59356.1"/>
    </source>
</evidence>
<dbReference type="InterPro" id="IPR009492">
    <property type="entry name" value="TniQ"/>
</dbReference>
<organism evidence="3 4">
    <name type="scientific">Sutcliffiella horikoshii</name>
    <dbReference type="NCBI Taxonomy" id="79883"/>
    <lineage>
        <taxon>Bacteria</taxon>
        <taxon>Bacillati</taxon>
        <taxon>Bacillota</taxon>
        <taxon>Bacilli</taxon>
        <taxon>Bacillales</taxon>
        <taxon>Bacillaceae</taxon>
        <taxon>Sutcliffiella</taxon>
    </lineage>
</organism>
<feature type="domain" description="TniQ" evidence="1">
    <location>
        <begin position="19"/>
        <end position="172"/>
    </location>
</feature>
<evidence type="ECO:0008006" key="5">
    <source>
        <dbReference type="Google" id="ProtNLM"/>
    </source>
</evidence>
<sequence>MLFRFEHNGGILLGSFLSYFPTPFPNEDFRSIFYRYHLNSFNPEIMDTNMELVGIRNNFTFFPKSLEQLMAKLPKTKHITIDSIILNNTLLPVLFPFISERYHPKLLKELEYGGSWEESSLGKLAGNKYGKNMSDLIKYCPSCIKEDIEKYGCSYIHRDHQFGFIHICNKHSDKLITQCAECGVPLDYSPLTEKCKNGHHNYFKQEIQNNKSGSVQKSILRDLEYILNNNCKINRQLVELRFLEHLHSKGYINQTTNSIMSKHLISDFKNNYSLDILEDFGVSYNHVKQHNTLENVFRGSKLVINLPLTLLFIRFLADSIENFLQTSIPYTCEVPFGNGPWRCENELCPKYEQNIIIQCERTYKAGLVKAKFSCGFCHTSYALNWRVSEFESTKKQTNRKKLEYQDIKMDQVLSLWEKGMPVDEIAKQAYCTPYIVKKLLKQKYKGCNLNQVNSFTEIAASFDDKLHITREKHRGRLLDILLNNEDTTRSEIREKCRASYTWLQQYDIQWLENKLPVSKTTGKLNNRKSFQINLEKYRLKLLDFLKDNKDLMRSEIRKNCKSSYDWLKKNDSAWLERLLPPSKSIDRFDWNEIDQNLAQRVKIVSSQLINSNPNTRVARYSIMGALTTRERGRIKTYIKHLPKTDQALNKCAETKEQYQLRHLPALVSQLRNHYGYTQVTVETIMSYRKSYRGIAEEMKDSLIEKLKKL</sequence>